<dbReference type="RefSeq" id="XP_041227223.1">
    <property type="nucleotide sequence ID" value="XM_041361488.1"/>
</dbReference>
<evidence type="ECO:0000313" key="4">
    <source>
        <dbReference type="Proteomes" id="UP001195769"/>
    </source>
</evidence>
<accession>A0AAD4HJG2</accession>
<dbReference type="GeneID" id="64655786"/>
<comment type="caution">
    <text evidence="2">The sequence shown here is derived from an EMBL/GenBank/DDBJ whole genome shotgun (WGS) entry which is preliminary data.</text>
</comment>
<proteinExistence type="predicted"/>
<sequence length="94" mass="10309">MMFTSRLTIFALLTFLAGVNAGCAACEETLYGVDSATTYKLVSNYEKSENGYTECGYMDKKGDSVTCEYKDDGWLVADGDSKCPKLSKKNDPEC</sequence>
<evidence type="ECO:0000313" key="2">
    <source>
        <dbReference type="EMBL" id="KAG1898782.1"/>
    </source>
</evidence>
<dbReference type="AlphaFoldDB" id="A0AAD4HJG2"/>
<organism evidence="2 4">
    <name type="scientific">Suillus fuscotomentosus</name>
    <dbReference type="NCBI Taxonomy" id="1912939"/>
    <lineage>
        <taxon>Eukaryota</taxon>
        <taxon>Fungi</taxon>
        <taxon>Dikarya</taxon>
        <taxon>Basidiomycota</taxon>
        <taxon>Agaricomycotina</taxon>
        <taxon>Agaricomycetes</taxon>
        <taxon>Agaricomycetidae</taxon>
        <taxon>Boletales</taxon>
        <taxon>Suillineae</taxon>
        <taxon>Suillaceae</taxon>
        <taxon>Suillus</taxon>
    </lineage>
</organism>
<feature type="signal peptide" evidence="1">
    <location>
        <begin position="1"/>
        <end position="21"/>
    </location>
</feature>
<evidence type="ECO:0000313" key="3">
    <source>
        <dbReference type="EMBL" id="KAG1901648.1"/>
    </source>
</evidence>
<keyword evidence="4" id="KW-1185">Reference proteome</keyword>
<dbReference type="EMBL" id="JABBWK010000037">
    <property type="protein sequence ID" value="KAG1898782.1"/>
    <property type="molecule type" value="Genomic_DNA"/>
</dbReference>
<reference evidence="2" key="1">
    <citation type="journal article" date="2020" name="New Phytol.">
        <title>Comparative genomics reveals dynamic genome evolution in host specialist ectomycorrhizal fungi.</title>
        <authorList>
            <person name="Lofgren L.A."/>
            <person name="Nguyen N.H."/>
            <person name="Vilgalys R."/>
            <person name="Ruytinx J."/>
            <person name="Liao H.L."/>
            <person name="Branco S."/>
            <person name="Kuo A."/>
            <person name="LaButti K."/>
            <person name="Lipzen A."/>
            <person name="Andreopoulos W."/>
            <person name="Pangilinan J."/>
            <person name="Riley R."/>
            <person name="Hundley H."/>
            <person name="Na H."/>
            <person name="Barry K."/>
            <person name="Grigoriev I.V."/>
            <person name="Stajich J.E."/>
            <person name="Kennedy P.G."/>
        </authorList>
    </citation>
    <scope>NUCLEOTIDE SEQUENCE</scope>
    <source>
        <strain evidence="2">FC203</strain>
    </source>
</reference>
<feature type="chain" id="PRO_5042441207" evidence="1">
    <location>
        <begin position="22"/>
        <end position="94"/>
    </location>
</feature>
<dbReference type="Proteomes" id="UP001195769">
    <property type="component" value="Unassembled WGS sequence"/>
</dbReference>
<gene>
    <name evidence="3" type="ORF">F5891DRAFT_1028639</name>
    <name evidence="2" type="ORF">F5891DRAFT_1042381</name>
</gene>
<feature type="non-terminal residue" evidence="2">
    <location>
        <position position="1"/>
    </location>
</feature>
<keyword evidence="1" id="KW-0732">Signal</keyword>
<protein>
    <submittedName>
        <fullName evidence="2">Uncharacterized protein</fullName>
    </submittedName>
</protein>
<evidence type="ECO:0000256" key="1">
    <source>
        <dbReference type="SAM" id="SignalP"/>
    </source>
</evidence>
<dbReference type="EMBL" id="JABBWK010000021">
    <property type="protein sequence ID" value="KAG1901648.1"/>
    <property type="molecule type" value="Genomic_DNA"/>
</dbReference>
<name>A0AAD4HJG2_9AGAM</name>